<evidence type="ECO:0000313" key="6">
    <source>
        <dbReference type="Proteomes" id="UP000051176"/>
    </source>
</evidence>
<keyword evidence="2" id="KW-0238">DNA-binding</keyword>
<dbReference type="PROSITE" id="PS00356">
    <property type="entry name" value="HTH_LACI_1"/>
    <property type="match status" value="1"/>
</dbReference>
<dbReference type="Pfam" id="PF13377">
    <property type="entry name" value="Peripla_BP_3"/>
    <property type="match status" value="1"/>
</dbReference>
<dbReference type="GeneID" id="97413963"/>
<protein>
    <submittedName>
        <fullName evidence="5">Transcriptional regulator, LacI family</fullName>
    </submittedName>
</protein>
<name>A0A0R1H1H3_9LACO</name>
<dbReference type="Gene3D" id="3.40.50.2300">
    <property type="match status" value="2"/>
</dbReference>
<dbReference type="GO" id="GO:0000976">
    <property type="term" value="F:transcription cis-regulatory region binding"/>
    <property type="evidence" value="ECO:0007669"/>
    <property type="project" value="TreeGrafter"/>
</dbReference>
<gene>
    <name evidence="5" type="ORF">FD07_GL000259</name>
</gene>
<keyword evidence="1" id="KW-0805">Transcription regulation</keyword>
<dbReference type="InterPro" id="IPR046335">
    <property type="entry name" value="LacI/GalR-like_sensor"/>
</dbReference>
<dbReference type="CDD" id="cd01544">
    <property type="entry name" value="PBP1_GalR"/>
    <property type="match status" value="1"/>
</dbReference>
<reference evidence="5 6" key="1">
    <citation type="journal article" date="2015" name="Genome Announc.">
        <title>Expanding the biotechnology potential of lactobacilli through comparative genomics of 213 strains and associated genera.</title>
        <authorList>
            <person name="Sun Z."/>
            <person name="Harris H.M."/>
            <person name="McCann A."/>
            <person name="Guo C."/>
            <person name="Argimon S."/>
            <person name="Zhang W."/>
            <person name="Yang X."/>
            <person name="Jeffery I.B."/>
            <person name="Cooney J.C."/>
            <person name="Kagawa T.F."/>
            <person name="Liu W."/>
            <person name="Song Y."/>
            <person name="Salvetti E."/>
            <person name="Wrobel A."/>
            <person name="Rasinkangas P."/>
            <person name="Parkhill J."/>
            <person name="Rea M.C."/>
            <person name="O'Sullivan O."/>
            <person name="Ritari J."/>
            <person name="Douillard F.P."/>
            <person name="Paul Ross R."/>
            <person name="Yang R."/>
            <person name="Briner A.E."/>
            <person name="Felis G.E."/>
            <person name="de Vos W.M."/>
            <person name="Barrangou R."/>
            <person name="Klaenhammer T.R."/>
            <person name="Caufield P.W."/>
            <person name="Cui Y."/>
            <person name="Zhang H."/>
            <person name="O'Toole P.W."/>
        </authorList>
    </citation>
    <scope>NUCLEOTIDE SEQUENCE [LARGE SCALE GENOMIC DNA]</scope>
    <source>
        <strain evidence="5 6">ATCC 53295</strain>
    </source>
</reference>
<feature type="domain" description="HTH lacI-type" evidence="4">
    <location>
        <begin position="2"/>
        <end position="60"/>
    </location>
</feature>
<dbReference type="Gene3D" id="1.10.260.40">
    <property type="entry name" value="lambda repressor-like DNA-binding domains"/>
    <property type="match status" value="1"/>
</dbReference>
<dbReference type="Pfam" id="PF00356">
    <property type="entry name" value="LacI"/>
    <property type="match status" value="1"/>
</dbReference>
<dbReference type="STRING" id="357278.IV61_GL000334"/>
<evidence type="ECO:0000256" key="2">
    <source>
        <dbReference type="ARBA" id="ARBA00023125"/>
    </source>
</evidence>
<evidence type="ECO:0000256" key="3">
    <source>
        <dbReference type="ARBA" id="ARBA00023163"/>
    </source>
</evidence>
<keyword evidence="3" id="KW-0804">Transcription</keyword>
<evidence type="ECO:0000256" key="1">
    <source>
        <dbReference type="ARBA" id="ARBA00023015"/>
    </source>
</evidence>
<dbReference type="EMBL" id="AZCZ01000012">
    <property type="protein sequence ID" value="KRK37202.1"/>
    <property type="molecule type" value="Genomic_DNA"/>
</dbReference>
<evidence type="ECO:0000259" key="4">
    <source>
        <dbReference type="PROSITE" id="PS50932"/>
    </source>
</evidence>
<dbReference type="SMART" id="SM00354">
    <property type="entry name" value="HTH_LACI"/>
    <property type="match status" value="1"/>
</dbReference>
<dbReference type="eggNOG" id="COG1609">
    <property type="taxonomic scope" value="Bacteria"/>
</dbReference>
<proteinExistence type="predicted"/>
<dbReference type="AlphaFoldDB" id="A0A0R1H1H3"/>
<dbReference type="PATRIC" id="fig|1267003.4.peg.276"/>
<comment type="caution">
    <text evidence="5">The sequence shown here is derived from an EMBL/GenBank/DDBJ whole genome shotgun (WGS) entry which is preliminary data.</text>
</comment>
<dbReference type="OrthoDB" id="43195at2"/>
<dbReference type="InterPro" id="IPR010982">
    <property type="entry name" value="Lambda_DNA-bd_dom_sf"/>
</dbReference>
<dbReference type="CDD" id="cd01392">
    <property type="entry name" value="HTH_LacI"/>
    <property type="match status" value="1"/>
</dbReference>
<dbReference type="Proteomes" id="UP000051176">
    <property type="component" value="Unassembled WGS sequence"/>
</dbReference>
<organism evidence="5 6">
    <name type="scientific">Levilactobacillus parabrevis ATCC 53295</name>
    <dbReference type="NCBI Taxonomy" id="1267003"/>
    <lineage>
        <taxon>Bacteria</taxon>
        <taxon>Bacillati</taxon>
        <taxon>Bacillota</taxon>
        <taxon>Bacilli</taxon>
        <taxon>Lactobacillales</taxon>
        <taxon>Lactobacillaceae</taxon>
        <taxon>Levilactobacillus</taxon>
    </lineage>
</organism>
<dbReference type="PRINTS" id="PR00036">
    <property type="entry name" value="HTHLACI"/>
</dbReference>
<dbReference type="PANTHER" id="PTHR30146">
    <property type="entry name" value="LACI-RELATED TRANSCRIPTIONAL REPRESSOR"/>
    <property type="match status" value="1"/>
</dbReference>
<dbReference type="PROSITE" id="PS50932">
    <property type="entry name" value="HTH_LACI_2"/>
    <property type="match status" value="1"/>
</dbReference>
<evidence type="ECO:0000313" key="5">
    <source>
        <dbReference type="EMBL" id="KRK37202.1"/>
    </source>
</evidence>
<dbReference type="InterPro" id="IPR028082">
    <property type="entry name" value="Peripla_BP_I"/>
</dbReference>
<keyword evidence="6" id="KW-1185">Reference proteome</keyword>
<dbReference type="InterPro" id="IPR000843">
    <property type="entry name" value="HTH_LacI"/>
</dbReference>
<dbReference type="PANTHER" id="PTHR30146:SF149">
    <property type="entry name" value="HTH-TYPE TRANSCRIPTIONAL REGULATOR EBGR"/>
    <property type="match status" value="1"/>
</dbReference>
<sequence>MTTIKDVAKSAGVSASTVSRILNYDATLAVSEDTRRKVLEVAEKLQYKKKPKKVKQSGAKIAVVQWHSDKEELNDLYYYQIQYGIETKALSGGVSVDTISFNNIANIDLTGYSGIIAVGKYDESEIHRLAGYHKPLVFIGENYLLYGFDSVQSDFLTPINWIINHYLTEGITDIGLIAGQEKTLTEHNAVYDPRATTYRNRLVHEDLFNPDFLFTGSYGPDSGYQLMERAITELKDDLPHAFIIGSDSMAIGALKALKQHDIPVPGRVNIISFNDVAIAKYAYPALTTVHVYTEIMGERAFDLLQEQIKDANKIPESVVISTRIIKRDSSV</sequence>
<dbReference type="RefSeq" id="WP_020089369.1">
    <property type="nucleotide sequence ID" value="NZ_AZCZ01000012.1"/>
</dbReference>
<dbReference type="SUPFAM" id="SSF47413">
    <property type="entry name" value="lambda repressor-like DNA-binding domains"/>
    <property type="match status" value="1"/>
</dbReference>
<dbReference type="SUPFAM" id="SSF53822">
    <property type="entry name" value="Periplasmic binding protein-like I"/>
    <property type="match status" value="1"/>
</dbReference>
<accession>A0A0R1H1H3</accession>
<dbReference type="GO" id="GO:0003700">
    <property type="term" value="F:DNA-binding transcription factor activity"/>
    <property type="evidence" value="ECO:0007669"/>
    <property type="project" value="TreeGrafter"/>
</dbReference>